<organism evidence="2 3">
    <name type="scientific">Portunus trituberculatus</name>
    <name type="common">Swimming crab</name>
    <name type="synonym">Neptunus trituberculatus</name>
    <dbReference type="NCBI Taxonomy" id="210409"/>
    <lineage>
        <taxon>Eukaryota</taxon>
        <taxon>Metazoa</taxon>
        <taxon>Ecdysozoa</taxon>
        <taxon>Arthropoda</taxon>
        <taxon>Crustacea</taxon>
        <taxon>Multicrustacea</taxon>
        <taxon>Malacostraca</taxon>
        <taxon>Eumalacostraca</taxon>
        <taxon>Eucarida</taxon>
        <taxon>Decapoda</taxon>
        <taxon>Pleocyemata</taxon>
        <taxon>Brachyura</taxon>
        <taxon>Eubrachyura</taxon>
        <taxon>Portunoidea</taxon>
        <taxon>Portunidae</taxon>
        <taxon>Portuninae</taxon>
        <taxon>Portunus</taxon>
    </lineage>
</organism>
<name>A0A5B7G6H7_PORTR</name>
<dbReference type="Proteomes" id="UP000324222">
    <property type="component" value="Unassembled WGS sequence"/>
</dbReference>
<evidence type="ECO:0000256" key="1">
    <source>
        <dbReference type="SAM" id="MobiDB-lite"/>
    </source>
</evidence>
<accession>A0A5B7G6H7</accession>
<reference evidence="2 3" key="1">
    <citation type="submission" date="2019-05" db="EMBL/GenBank/DDBJ databases">
        <title>Another draft genome of Portunus trituberculatus and its Hox gene families provides insights of decapod evolution.</title>
        <authorList>
            <person name="Jeong J.-H."/>
            <person name="Song I."/>
            <person name="Kim S."/>
            <person name="Choi T."/>
            <person name="Kim D."/>
            <person name="Ryu S."/>
            <person name="Kim W."/>
        </authorList>
    </citation>
    <scope>NUCLEOTIDE SEQUENCE [LARGE SCALE GENOMIC DNA]</scope>
    <source>
        <tissue evidence="2">Muscle</tissue>
    </source>
</reference>
<sequence>MKNYQQNAEKYCFSQDRTRTRNAHRSLVAAARPFLARFCDQVMFSAMRGRLIHSSYLVFQPRPKELIFRNKKKFEIVKHHKGDGANFIARSLQLLQSTGSTIIKQAESVKKADANEEEGADNGGNGKTLKAVD</sequence>
<comment type="caution">
    <text evidence="2">The sequence shown here is derived from an EMBL/GenBank/DDBJ whole genome shotgun (WGS) entry which is preliminary data.</text>
</comment>
<evidence type="ECO:0000313" key="3">
    <source>
        <dbReference type="Proteomes" id="UP000324222"/>
    </source>
</evidence>
<evidence type="ECO:0000313" key="2">
    <source>
        <dbReference type="EMBL" id="MPC53096.1"/>
    </source>
</evidence>
<dbReference type="EMBL" id="VSRR010011378">
    <property type="protein sequence ID" value="MPC53096.1"/>
    <property type="molecule type" value="Genomic_DNA"/>
</dbReference>
<feature type="region of interest" description="Disordered" evidence="1">
    <location>
        <begin position="106"/>
        <end position="133"/>
    </location>
</feature>
<dbReference type="AlphaFoldDB" id="A0A5B7G6H7"/>
<protein>
    <submittedName>
        <fullName evidence="2">Uncharacterized protein</fullName>
    </submittedName>
</protein>
<keyword evidence="3" id="KW-1185">Reference proteome</keyword>
<proteinExistence type="predicted"/>
<gene>
    <name evidence="2" type="ORF">E2C01_046979</name>
</gene>